<protein>
    <submittedName>
        <fullName evidence="1">Uncharacterized protein</fullName>
    </submittedName>
</protein>
<name>A0ABD5RU16_9EURY</name>
<reference evidence="1 2" key="1">
    <citation type="journal article" date="2019" name="Int. J. Syst. Evol. Microbiol.">
        <title>The Global Catalogue of Microorganisms (GCM) 10K type strain sequencing project: providing services to taxonomists for standard genome sequencing and annotation.</title>
        <authorList>
            <consortium name="The Broad Institute Genomics Platform"/>
            <consortium name="The Broad Institute Genome Sequencing Center for Infectious Disease"/>
            <person name="Wu L."/>
            <person name="Ma J."/>
        </authorList>
    </citation>
    <scope>NUCLEOTIDE SEQUENCE [LARGE SCALE GENOMIC DNA]</scope>
    <source>
        <strain evidence="1 2">CGMCC 1.12543</strain>
    </source>
</reference>
<organism evidence="1 2">
    <name type="scientific">Halomarina salina</name>
    <dbReference type="NCBI Taxonomy" id="1872699"/>
    <lineage>
        <taxon>Archaea</taxon>
        <taxon>Methanobacteriati</taxon>
        <taxon>Methanobacteriota</taxon>
        <taxon>Stenosarchaea group</taxon>
        <taxon>Halobacteria</taxon>
        <taxon>Halobacteriales</taxon>
        <taxon>Natronomonadaceae</taxon>
        <taxon>Halomarina</taxon>
    </lineage>
</organism>
<keyword evidence="2" id="KW-1185">Reference proteome</keyword>
<gene>
    <name evidence="1" type="ORF">ACFPYI_21550</name>
</gene>
<accession>A0ABD5RU16</accession>
<dbReference type="AlphaFoldDB" id="A0ABD5RU16"/>
<dbReference type="Proteomes" id="UP001596099">
    <property type="component" value="Unassembled WGS sequence"/>
</dbReference>
<evidence type="ECO:0000313" key="2">
    <source>
        <dbReference type="Proteomes" id="UP001596099"/>
    </source>
</evidence>
<proteinExistence type="predicted"/>
<dbReference type="EMBL" id="JBHSQH010000009">
    <property type="protein sequence ID" value="MFC5973918.1"/>
    <property type="molecule type" value="Genomic_DNA"/>
</dbReference>
<evidence type="ECO:0000313" key="1">
    <source>
        <dbReference type="EMBL" id="MFC5973918.1"/>
    </source>
</evidence>
<dbReference type="RefSeq" id="WP_247421137.1">
    <property type="nucleotide sequence ID" value="NZ_JALLGW010000004.1"/>
</dbReference>
<sequence>MTTDKTIKVSEEVHAELERRKRTSRADSFDTVLKQVLELVSTPDSDTLGAYFPLDEHREAAQAVIEHIRTLGTLDESVTSNPRYLGTSYTEGLEFESKESSRTIVAIGFDETTFTVYYRGPGNEFRQVASVRHNRDEKSVEYDNCASSSGYFDDDLSGVIEAIDQKVAGALRRWS</sequence>
<comment type="caution">
    <text evidence="1">The sequence shown here is derived from an EMBL/GenBank/DDBJ whole genome shotgun (WGS) entry which is preliminary data.</text>
</comment>